<feature type="compositionally biased region" description="Polar residues" evidence="2">
    <location>
        <begin position="314"/>
        <end position="339"/>
    </location>
</feature>
<evidence type="ECO:0000256" key="2">
    <source>
        <dbReference type="SAM" id="MobiDB-lite"/>
    </source>
</evidence>
<name>A0AAX6GLH9_IRIPA</name>
<feature type="region of interest" description="Disordered" evidence="2">
    <location>
        <begin position="311"/>
        <end position="365"/>
    </location>
</feature>
<protein>
    <submittedName>
        <fullName evidence="3">Centromere-associated protein E</fullName>
    </submittedName>
</protein>
<organism evidence="3 4">
    <name type="scientific">Iris pallida</name>
    <name type="common">Sweet iris</name>
    <dbReference type="NCBI Taxonomy" id="29817"/>
    <lineage>
        <taxon>Eukaryota</taxon>
        <taxon>Viridiplantae</taxon>
        <taxon>Streptophyta</taxon>
        <taxon>Embryophyta</taxon>
        <taxon>Tracheophyta</taxon>
        <taxon>Spermatophyta</taxon>
        <taxon>Magnoliopsida</taxon>
        <taxon>Liliopsida</taxon>
        <taxon>Asparagales</taxon>
        <taxon>Iridaceae</taxon>
        <taxon>Iridoideae</taxon>
        <taxon>Irideae</taxon>
        <taxon>Iris</taxon>
    </lineage>
</organism>
<keyword evidence="1" id="KW-0175">Coiled coil</keyword>
<reference evidence="3" key="2">
    <citation type="submission" date="2023-04" db="EMBL/GenBank/DDBJ databases">
        <authorList>
            <person name="Bruccoleri R.E."/>
            <person name="Oakeley E.J."/>
            <person name="Faust A.-M."/>
            <person name="Dessus-Babus S."/>
            <person name="Altorfer M."/>
            <person name="Burckhardt D."/>
            <person name="Oertli M."/>
            <person name="Naumann U."/>
            <person name="Petersen F."/>
            <person name="Wong J."/>
        </authorList>
    </citation>
    <scope>NUCLEOTIDE SEQUENCE</scope>
    <source>
        <strain evidence="3">GSM-AAB239-AS_SAM_17_03QT</strain>
        <tissue evidence="3">Leaf</tissue>
    </source>
</reference>
<evidence type="ECO:0000256" key="1">
    <source>
        <dbReference type="SAM" id="Coils"/>
    </source>
</evidence>
<keyword evidence="4" id="KW-1185">Reference proteome</keyword>
<accession>A0AAX6GLH9</accession>
<dbReference type="AlphaFoldDB" id="A0AAX6GLH9"/>
<evidence type="ECO:0000313" key="4">
    <source>
        <dbReference type="Proteomes" id="UP001140949"/>
    </source>
</evidence>
<gene>
    <name evidence="3" type="ORF">M6B38_360315</name>
</gene>
<dbReference type="PANTHER" id="PTHR35992">
    <property type="entry name" value="CYTOMATRIX PROTEIN-LIKE PROTEIN"/>
    <property type="match status" value="1"/>
</dbReference>
<feature type="compositionally biased region" description="Low complexity" evidence="2">
    <location>
        <begin position="7"/>
        <end position="16"/>
    </location>
</feature>
<reference evidence="3" key="1">
    <citation type="journal article" date="2023" name="GigaByte">
        <title>Genome assembly of the bearded iris, Iris pallida Lam.</title>
        <authorList>
            <person name="Bruccoleri R.E."/>
            <person name="Oakeley E.J."/>
            <person name="Faust A.M.E."/>
            <person name="Altorfer M."/>
            <person name="Dessus-Babus S."/>
            <person name="Burckhardt D."/>
            <person name="Oertli M."/>
            <person name="Naumann U."/>
            <person name="Petersen F."/>
            <person name="Wong J."/>
        </authorList>
    </citation>
    <scope>NUCLEOTIDE SEQUENCE</scope>
    <source>
        <strain evidence="3">GSM-AAB239-AS_SAM_17_03QT</strain>
    </source>
</reference>
<feature type="region of interest" description="Disordered" evidence="2">
    <location>
        <begin position="1"/>
        <end position="20"/>
    </location>
</feature>
<comment type="caution">
    <text evidence="3">The sequence shown here is derived from an EMBL/GenBank/DDBJ whole genome shotgun (WGS) entry which is preliminary data.</text>
</comment>
<proteinExistence type="predicted"/>
<sequence>MAKRNNSPSSSPYSSSGDRRQWQRIFSTVSSMLRSQHSQIQTLADDRKFLESYIHLQHDLLSSTTSLLQSHIDQLKKEEKKGRKVESAKLDLMVGLKQREAFRYKKQLELAETDLEDFRACVEDLGAEISELKEKLNTRESVRAISGDGDSRSVADPIEEEQHRLNLEGEIRKLKASYKKLSSKKEAEISALLAEKDFVWYQLKKMESDYAGIIKSKRIEVEQANEAVAKLQRNLVELQTSVHEKDETIAQLNARVELDRRRHTEEAEAANEKLEQLQLNIEELDSLVREKDGAIVKLRSDLAKFETDMHKPTVGSSRFSKDLSSQLNSRTASVTPTDTHSSKGTRKRSSESAKDDANLKCDGSSRSQVSAPVHVWQVVADICEGHEEVGIIRYFLQVLLGDGVCLRYLLLVPALDPRRRLLLHIGQ</sequence>
<feature type="coiled-coil region" evidence="1">
    <location>
        <begin position="115"/>
        <end position="184"/>
    </location>
</feature>
<feature type="coiled-coil region" evidence="1">
    <location>
        <begin position="214"/>
        <end position="294"/>
    </location>
</feature>
<dbReference type="PANTHER" id="PTHR35992:SF1">
    <property type="entry name" value="CYTOMATRIX PROTEIN-LIKE PROTEIN"/>
    <property type="match status" value="1"/>
</dbReference>
<dbReference type="EMBL" id="JANAVB010018993">
    <property type="protein sequence ID" value="KAJ6829195.1"/>
    <property type="molecule type" value="Genomic_DNA"/>
</dbReference>
<feature type="compositionally biased region" description="Basic and acidic residues" evidence="2">
    <location>
        <begin position="348"/>
        <end position="359"/>
    </location>
</feature>
<dbReference type="Proteomes" id="UP001140949">
    <property type="component" value="Unassembled WGS sequence"/>
</dbReference>
<evidence type="ECO:0000313" key="3">
    <source>
        <dbReference type="EMBL" id="KAJ6829195.1"/>
    </source>
</evidence>